<proteinExistence type="predicted"/>
<reference evidence="14" key="1">
    <citation type="submission" date="2019-03" db="EMBL/GenBank/DDBJ databases">
        <title>Single cell metagenomics reveals metabolic interactions within the superorganism composed of flagellate Streblomastix strix and complex community of Bacteroidetes bacteria on its surface.</title>
        <authorList>
            <person name="Treitli S.C."/>
            <person name="Kolisko M."/>
            <person name="Husnik F."/>
            <person name="Keeling P."/>
            <person name="Hampl V."/>
        </authorList>
    </citation>
    <scope>NUCLEOTIDE SEQUENCE</scope>
    <source>
        <strain evidence="14">STM</strain>
    </source>
</reference>
<dbReference type="NCBIfam" id="TIGR04057">
    <property type="entry name" value="SusC_RagA_signa"/>
    <property type="match status" value="1"/>
</dbReference>
<dbReference type="InterPro" id="IPR012910">
    <property type="entry name" value="Plug_dom"/>
</dbReference>
<evidence type="ECO:0000256" key="4">
    <source>
        <dbReference type="ARBA" id="ARBA00022692"/>
    </source>
</evidence>
<dbReference type="PROSITE" id="PS52016">
    <property type="entry name" value="TONB_DEPENDENT_REC_3"/>
    <property type="match status" value="1"/>
</dbReference>
<keyword evidence="2" id="KW-0813">Transport</keyword>
<dbReference type="InterPro" id="IPR039426">
    <property type="entry name" value="TonB-dep_rcpt-like"/>
</dbReference>
<protein>
    <submittedName>
        <fullName evidence="14">TonB-dependent receptor SusC</fullName>
    </submittedName>
</protein>
<dbReference type="EMBL" id="SNRY01000003">
    <property type="protein sequence ID" value="KAA6352307.1"/>
    <property type="molecule type" value="Genomic_DNA"/>
</dbReference>
<evidence type="ECO:0000256" key="10">
    <source>
        <dbReference type="ARBA" id="ARBA00023237"/>
    </source>
</evidence>
<dbReference type="GO" id="GO:0009279">
    <property type="term" value="C:cell outer membrane"/>
    <property type="evidence" value="ECO:0007669"/>
    <property type="project" value="UniProtKB-SubCell"/>
</dbReference>
<feature type="domain" description="TonB-dependent receptor plug" evidence="13">
    <location>
        <begin position="273"/>
        <end position="397"/>
    </location>
</feature>
<sequence length="1166" mass="128719">MTKNGFNEALFDMYGKKLADVTVSTGREGLNHQLSSNLIPSNQSKFMNNNYLCGAFLNKKSSNKHIVRVMKITSFLLFFSFFCLSAANLNSQNVQVTLNKQNVRLENVLIEIEKQTDYLFVYDKKVDTNQTVSINVSQKKLKETLDELLERLNISFSTEGSNIILSTKEVRETQTTQQEKKITGVVKSAEGESVIGASVVVKGTSTGVLTGLDGGFSLAVPANATTLVVSYVGMKTQEVTIKEGKTYAITMENDMVAMDEVVITALGIKKEAKSLSYNVQQMSGNDINKVSDANFINNLNGKIAGATINSSSSGIGGSSRVVMRGVKSISGNNNALYVIDGIPMPNLSTDQPADIFSGAGQTGDGISNINPDDIESISVLSGPSASALYGSSASNGVILVTTKKGKEGTLSINVANSTTFSTPLLLPEFQNTYKQTGLGSYDSWGDKLATSSSYNPADFFQTSVNVTNSINLSTGTEQNQTYVSFGTVNAEGIIHNNDFSRYNFSVRNTSKFLKDKLTMDISFMTSYVKEENMLAQGQYFNPLVPVYLFPPGDDFSKVQIYKRYNASRNFQTQFWPHGDNGMLMQNPYWITEEDQFVSHKERYMTNLTLKYEFADWINLSGRFKMDKSNDAFEKKFGASTNTLFASDAGFYSLNERSTRQIYGEALLNINRYFHDQMFNLTANVGTSFEHTQYDQNMYGGKLHGVPNLFTFTNINPADEERSQTGHRKQKQSVFASAQFGYKSMVYLDATARNDWPSTLAGADMSSFFYPSIGLSGIITDIFKIDTPIMPYMKLRVSYAEVGNEPDLFLTIPTYEVVSGYPVTQTRMPNTNLKPERTESWEVGANFMFLKGKLKLDATFYKSSTFNQFFEPTLSSASGYTSVVVNAGRVDNKGLEISARYSDTFGKFNWSTYLTYSLNRNKVKTLLAEWENPVTHEVISLSELDMGGTGSYKMVLKEGGSMGDIYVNTLRTDGHGAIYVHPSDYTVIAENNKFIYAGSANPKYNLSWGNNFSWKGLSLGFLLTARVGGIVVSNTQAIMDAFGVSKASADARDRGGALVNGKLIPSKEYYQIVGDVATGGIGSMYTYSATNVRLGELALGYDVPIKNWVNAIKGLNISFVGHNLFFLYHKAPYDPELTANTGTYFQGVDYFMAPSLRNLGFSVKLQF</sequence>
<comment type="subcellular location">
    <subcellularLocation>
        <location evidence="1">Cell outer membrane</location>
        <topology evidence="1">Multi-pass membrane protein</topology>
    </subcellularLocation>
</comment>
<dbReference type="Gene3D" id="2.60.40.1120">
    <property type="entry name" value="Carboxypeptidase-like, regulatory domain"/>
    <property type="match status" value="1"/>
</dbReference>
<dbReference type="InterPro" id="IPR011662">
    <property type="entry name" value="Secretin/TonB_short_N"/>
</dbReference>
<evidence type="ECO:0000259" key="11">
    <source>
        <dbReference type="Pfam" id="PF00593"/>
    </source>
</evidence>
<dbReference type="InterPro" id="IPR036942">
    <property type="entry name" value="Beta-barrel_TonB_sf"/>
</dbReference>
<dbReference type="Pfam" id="PF07715">
    <property type="entry name" value="Plug"/>
    <property type="match status" value="1"/>
</dbReference>
<evidence type="ECO:0000256" key="5">
    <source>
        <dbReference type="ARBA" id="ARBA00022729"/>
    </source>
</evidence>
<evidence type="ECO:0000256" key="6">
    <source>
        <dbReference type="ARBA" id="ARBA00023004"/>
    </source>
</evidence>
<dbReference type="GO" id="GO:0044718">
    <property type="term" value="P:siderophore transmembrane transport"/>
    <property type="evidence" value="ECO:0007669"/>
    <property type="project" value="TreeGrafter"/>
</dbReference>
<feature type="domain" description="TonB-dependent receptor-like beta-barrel" evidence="11">
    <location>
        <begin position="561"/>
        <end position="923"/>
    </location>
</feature>
<dbReference type="InterPro" id="IPR037066">
    <property type="entry name" value="Plug_dom_sf"/>
</dbReference>
<keyword evidence="9 14" id="KW-0675">Receptor</keyword>
<evidence type="ECO:0000256" key="1">
    <source>
        <dbReference type="ARBA" id="ARBA00004571"/>
    </source>
</evidence>
<name>A0A5J4T1V7_9ZZZZ</name>
<evidence type="ECO:0000256" key="3">
    <source>
        <dbReference type="ARBA" id="ARBA00022496"/>
    </source>
</evidence>
<keyword evidence="5" id="KW-0732">Signal</keyword>
<keyword evidence="10" id="KW-0998">Cell outer membrane</keyword>
<keyword evidence="4" id="KW-0812">Transmembrane</keyword>
<keyword evidence="7" id="KW-0798">TonB box</keyword>
<keyword evidence="6" id="KW-0408">Iron</keyword>
<dbReference type="Pfam" id="PF00593">
    <property type="entry name" value="TonB_dep_Rec_b-barrel"/>
    <property type="match status" value="1"/>
</dbReference>
<gene>
    <name evidence="14" type="ORF">EZS27_000257</name>
</gene>
<dbReference type="SUPFAM" id="SSF49464">
    <property type="entry name" value="Carboxypeptidase regulatory domain-like"/>
    <property type="match status" value="1"/>
</dbReference>
<dbReference type="InterPro" id="IPR008969">
    <property type="entry name" value="CarboxyPept-like_regulatory"/>
</dbReference>
<keyword evidence="8" id="KW-0472">Membrane</keyword>
<keyword evidence="3" id="KW-0406">Ion transport</keyword>
<dbReference type="AlphaFoldDB" id="A0A5J4T1V7"/>
<dbReference type="Pfam" id="PF07660">
    <property type="entry name" value="STN"/>
    <property type="match status" value="1"/>
</dbReference>
<evidence type="ECO:0000256" key="8">
    <source>
        <dbReference type="ARBA" id="ARBA00023136"/>
    </source>
</evidence>
<dbReference type="NCBIfam" id="TIGR04056">
    <property type="entry name" value="OMP_RagA_SusC"/>
    <property type="match status" value="1"/>
</dbReference>
<evidence type="ECO:0000256" key="2">
    <source>
        <dbReference type="ARBA" id="ARBA00022448"/>
    </source>
</evidence>
<dbReference type="Pfam" id="PF13715">
    <property type="entry name" value="CarbopepD_reg_2"/>
    <property type="match status" value="1"/>
</dbReference>
<evidence type="ECO:0000313" key="14">
    <source>
        <dbReference type="EMBL" id="KAA6352307.1"/>
    </source>
</evidence>
<evidence type="ECO:0000259" key="12">
    <source>
        <dbReference type="Pfam" id="PF07660"/>
    </source>
</evidence>
<accession>A0A5J4T1V7</accession>
<keyword evidence="3" id="KW-0410">Iron transport</keyword>
<dbReference type="InterPro" id="IPR023996">
    <property type="entry name" value="TonB-dep_OMP_SusC/RagA"/>
</dbReference>
<dbReference type="PANTHER" id="PTHR30069">
    <property type="entry name" value="TONB-DEPENDENT OUTER MEMBRANE RECEPTOR"/>
    <property type="match status" value="1"/>
</dbReference>
<organism evidence="14">
    <name type="scientific">termite gut metagenome</name>
    <dbReference type="NCBI Taxonomy" id="433724"/>
    <lineage>
        <taxon>unclassified sequences</taxon>
        <taxon>metagenomes</taxon>
        <taxon>organismal metagenomes</taxon>
    </lineage>
</organism>
<dbReference type="PANTHER" id="PTHR30069:SF29">
    <property type="entry name" value="HEMOGLOBIN AND HEMOGLOBIN-HAPTOGLOBIN-BINDING PROTEIN 1-RELATED"/>
    <property type="match status" value="1"/>
</dbReference>
<evidence type="ECO:0000256" key="9">
    <source>
        <dbReference type="ARBA" id="ARBA00023170"/>
    </source>
</evidence>
<dbReference type="GO" id="GO:0015344">
    <property type="term" value="F:siderophore uptake transmembrane transporter activity"/>
    <property type="evidence" value="ECO:0007669"/>
    <property type="project" value="TreeGrafter"/>
</dbReference>
<dbReference type="Gene3D" id="2.40.170.20">
    <property type="entry name" value="TonB-dependent receptor, beta-barrel domain"/>
    <property type="match status" value="1"/>
</dbReference>
<dbReference type="SUPFAM" id="SSF56935">
    <property type="entry name" value="Porins"/>
    <property type="match status" value="1"/>
</dbReference>
<feature type="domain" description="Secretin/TonB short N-terminal" evidence="12">
    <location>
        <begin position="118"/>
        <end position="168"/>
    </location>
</feature>
<comment type="caution">
    <text evidence="14">The sequence shown here is derived from an EMBL/GenBank/DDBJ whole genome shotgun (WGS) entry which is preliminary data.</text>
</comment>
<evidence type="ECO:0000259" key="13">
    <source>
        <dbReference type="Pfam" id="PF07715"/>
    </source>
</evidence>
<dbReference type="Gene3D" id="2.170.130.10">
    <property type="entry name" value="TonB-dependent receptor, plug domain"/>
    <property type="match status" value="1"/>
</dbReference>
<evidence type="ECO:0000256" key="7">
    <source>
        <dbReference type="ARBA" id="ARBA00023077"/>
    </source>
</evidence>
<dbReference type="InterPro" id="IPR023997">
    <property type="entry name" value="TonB-dep_OMP_SusC/RagA_CS"/>
</dbReference>
<dbReference type="InterPro" id="IPR000531">
    <property type="entry name" value="Beta-barrel_TonB"/>
</dbReference>